<dbReference type="Proteomes" id="UP001295794">
    <property type="component" value="Unassembled WGS sequence"/>
</dbReference>
<organism evidence="3 4">
    <name type="scientific">Mycena citricolor</name>
    <dbReference type="NCBI Taxonomy" id="2018698"/>
    <lineage>
        <taxon>Eukaryota</taxon>
        <taxon>Fungi</taxon>
        <taxon>Dikarya</taxon>
        <taxon>Basidiomycota</taxon>
        <taxon>Agaricomycotina</taxon>
        <taxon>Agaricomycetes</taxon>
        <taxon>Agaricomycetidae</taxon>
        <taxon>Agaricales</taxon>
        <taxon>Marasmiineae</taxon>
        <taxon>Mycenaceae</taxon>
        <taxon>Mycena</taxon>
    </lineage>
</organism>
<dbReference type="PANTHER" id="PTHR37471">
    <property type="entry name" value="UNNAMED PRODUCT"/>
    <property type="match status" value="1"/>
</dbReference>
<feature type="domain" description="AB hydrolase-1" evidence="2">
    <location>
        <begin position="269"/>
        <end position="461"/>
    </location>
</feature>
<protein>
    <recommendedName>
        <fullName evidence="2">AB hydrolase-1 domain-containing protein</fullName>
    </recommendedName>
</protein>
<evidence type="ECO:0000259" key="2">
    <source>
        <dbReference type="Pfam" id="PF12697"/>
    </source>
</evidence>
<dbReference type="InterPro" id="IPR029058">
    <property type="entry name" value="AB_hydrolase_fold"/>
</dbReference>
<evidence type="ECO:0000313" key="3">
    <source>
        <dbReference type="EMBL" id="CAK5281068.1"/>
    </source>
</evidence>
<dbReference type="PANTHER" id="PTHR37471:SF1">
    <property type="entry name" value="AB HYDROLASE-1 DOMAIN-CONTAINING PROTEIN"/>
    <property type="match status" value="1"/>
</dbReference>
<dbReference type="SUPFAM" id="SSF53474">
    <property type="entry name" value="alpha/beta-Hydrolases"/>
    <property type="match status" value="1"/>
</dbReference>
<dbReference type="EMBL" id="CAVNYO010000443">
    <property type="protein sequence ID" value="CAK5281068.1"/>
    <property type="molecule type" value="Genomic_DNA"/>
</dbReference>
<feature type="non-terminal residue" evidence="3">
    <location>
        <position position="486"/>
    </location>
</feature>
<keyword evidence="1" id="KW-0812">Transmembrane</keyword>
<keyword evidence="1" id="KW-1133">Transmembrane helix</keyword>
<dbReference type="Pfam" id="PF12697">
    <property type="entry name" value="Abhydrolase_6"/>
    <property type="match status" value="1"/>
</dbReference>
<evidence type="ECO:0000313" key="4">
    <source>
        <dbReference type="Proteomes" id="UP001295794"/>
    </source>
</evidence>
<evidence type="ECO:0000256" key="1">
    <source>
        <dbReference type="SAM" id="Phobius"/>
    </source>
</evidence>
<comment type="caution">
    <text evidence="3">The sequence shown here is derived from an EMBL/GenBank/DDBJ whole genome shotgun (WGS) entry which is preliminary data.</text>
</comment>
<keyword evidence="1" id="KW-0472">Membrane</keyword>
<name>A0AAD2HS03_9AGAR</name>
<proteinExistence type="predicted"/>
<dbReference type="Gene3D" id="3.40.50.1820">
    <property type="entry name" value="alpha/beta hydrolase"/>
    <property type="match status" value="1"/>
</dbReference>
<dbReference type="AlphaFoldDB" id="A0AAD2HS03"/>
<keyword evidence="4" id="KW-1185">Reference proteome</keyword>
<reference evidence="3" key="1">
    <citation type="submission" date="2023-11" db="EMBL/GenBank/DDBJ databases">
        <authorList>
            <person name="De Vega J J."/>
            <person name="De Vega J J."/>
        </authorList>
    </citation>
    <scope>NUCLEOTIDE SEQUENCE</scope>
</reference>
<accession>A0AAD2HS03</accession>
<sequence length="486" mass="55661">LSICFLAACLATGHVLVSPALLFIASCESVFYAIFLARRRQLTKPSPPRVPPRSRAQRQVLFAKCAATMTAERFVEWFVPSHDDIRRENVREWLLWALFSSTLEHASPEWDGEIEEYLDLIEQVLGRKLAEGRGPVKSIRLSFDEVEFAYRPLVWYMIVALVDTSTSLILLSLGFKHYAPSRPQHFVFPPRILLWMFSRPGVTPHYSYWFRPGRLSHKRESFVFLHGIGIGLHPYLPMLREIVKADPSRDILLVEFLPVSMRITGPMASRQCTVEAMNDILDSLELRQVVLAAHSYGTFLAAYIVAEPAEDGPVDDPCKDLNDKVVSLVLIDPIPILLHLPTVTYNFLYRSPRRANEWQLWYFASSDADVTRMLRRGFFWEEGCLWREDLERFIGEGSSRRQVSVVIGGADQIIPSAAIREYLSDGSDDWVSNAGPSERWANSDETLQVIWFPNLDHATVFETKERRKVLMRVLDPKPRFYGTVTS</sequence>
<feature type="transmembrane region" description="Helical" evidence="1">
    <location>
        <begin position="153"/>
        <end position="175"/>
    </location>
</feature>
<gene>
    <name evidence="3" type="ORF">MYCIT1_LOCUS31933</name>
</gene>
<dbReference type="InterPro" id="IPR000073">
    <property type="entry name" value="AB_hydrolase_1"/>
</dbReference>
<feature type="transmembrane region" description="Helical" evidence="1">
    <location>
        <begin position="20"/>
        <end position="37"/>
    </location>
</feature>